<name>A0A8S4R235_9NEOP</name>
<dbReference type="Proteomes" id="UP000838756">
    <property type="component" value="Unassembled WGS sequence"/>
</dbReference>
<keyword evidence="2" id="KW-1185">Reference proteome</keyword>
<dbReference type="EMBL" id="CAKXAJ010024052">
    <property type="protein sequence ID" value="CAH2228348.1"/>
    <property type="molecule type" value="Genomic_DNA"/>
</dbReference>
<accession>A0A8S4R235</accession>
<dbReference type="OrthoDB" id="425681at2759"/>
<reference evidence="1" key="1">
    <citation type="submission" date="2022-03" db="EMBL/GenBank/DDBJ databases">
        <authorList>
            <person name="Lindestad O."/>
        </authorList>
    </citation>
    <scope>NUCLEOTIDE SEQUENCE</scope>
</reference>
<evidence type="ECO:0000313" key="2">
    <source>
        <dbReference type="Proteomes" id="UP000838756"/>
    </source>
</evidence>
<organism evidence="1 2">
    <name type="scientific">Pararge aegeria aegeria</name>
    <dbReference type="NCBI Taxonomy" id="348720"/>
    <lineage>
        <taxon>Eukaryota</taxon>
        <taxon>Metazoa</taxon>
        <taxon>Ecdysozoa</taxon>
        <taxon>Arthropoda</taxon>
        <taxon>Hexapoda</taxon>
        <taxon>Insecta</taxon>
        <taxon>Pterygota</taxon>
        <taxon>Neoptera</taxon>
        <taxon>Endopterygota</taxon>
        <taxon>Lepidoptera</taxon>
        <taxon>Glossata</taxon>
        <taxon>Ditrysia</taxon>
        <taxon>Papilionoidea</taxon>
        <taxon>Nymphalidae</taxon>
        <taxon>Satyrinae</taxon>
        <taxon>Satyrini</taxon>
        <taxon>Parargina</taxon>
        <taxon>Pararge</taxon>
    </lineage>
</organism>
<comment type="caution">
    <text evidence="1">The sequence shown here is derived from an EMBL/GenBank/DDBJ whole genome shotgun (WGS) entry which is preliminary data.</text>
</comment>
<gene>
    <name evidence="1" type="primary">jg2704</name>
    <name evidence="1" type="ORF">PAEG_LOCUS8308</name>
</gene>
<protein>
    <submittedName>
        <fullName evidence="1">Jg2704 protein</fullName>
    </submittedName>
</protein>
<sequence length="82" mass="8961">MRRTLEGWDGGVRIGGVKLTNLRHADDTSLLAASETEMTSLLDRMEQISNAMGLFINRSKTKAMLPARSATIVQEGWSSLAP</sequence>
<dbReference type="AlphaFoldDB" id="A0A8S4R235"/>
<proteinExistence type="predicted"/>
<evidence type="ECO:0000313" key="1">
    <source>
        <dbReference type="EMBL" id="CAH2228348.1"/>
    </source>
</evidence>